<evidence type="ECO:0000313" key="2">
    <source>
        <dbReference type="EMBL" id="RQO92580.1"/>
    </source>
</evidence>
<keyword evidence="3" id="KW-1185">Reference proteome</keyword>
<dbReference type="EMBL" id="CM009296">
    <property type="protein sequence ID" value="RQO92580.1"/>
    <property type="molecule type" value="Genomic_DNA"/>
</dbReference>
<evidence type="ECO:0000313" key="3">
    <source>
        <dbReference type="Proteomes" id="UP000006729"/>
    </source>
</evidence>
<keyword evidence="1" id="KW-0112">Calmodulin-binding</keyword>
<sequence length="105" mass="11540">MARKGISELVRRSSQKLSPVISYKHHSQFQCLLKTLISIASPPSKRELTIEGTAAITIQANFRGHLVSCKTGISSTPEPGEIASVKRSSGCRYRFEQGRTSSYLS</sequence>
<proteinExistence type="predicted"/>
<dbReference type="Pfam" id="PF00612">
    <property type="entry name" value="IQ"/>
    <property type="match status" value="1"/>
</dbReference>
<name>A0A3N7FCV7_POPTR</name>
<accession>A0A3N7FCV7</accession>
<dbReference type="Proteomes" id="UP000006729">
    <property type="component" value="Chromosome 7"/>
</dbReference>
<evidence type="ECO:0000256" key="1">
    <source>
        <dbReference type="ARBA" id="ARBA00022860"/>
    </source>
</evidence>
<dbReference type="InterPro" id="IPR000048">
    <property type="entry name" value="IQ_motif_EF-hand-BS"/>
</dbReference>
<dbReference type="AlphaFoldDB" id="A0A3N7FCV7"/>
<protein>
    <submittedName>
        <fullName evidence="2">Uncharacterized protein</fullName>
    </submittedName>
</protein>
<organism evidence="2 3">
    <name type="scientific">Populus trichocarpa</name>
    <name type="common">Western balsam poplar</name>
    <name type="synonym">Populus balsamifera subsp. trichocarpa</name>
    <dbReference type="NCBI Taxonomy" id="3694"/>
    <lineage>
        <taxon>Eukaryota</taxon>
        <taxon>Viridiplantae</taxon>
        <taxon>Streptophyta</taxon>
        <taxon>Embryophyta</taxon>
        <taxon>Tracheophyta</taxon>
        <taxon>Spermatophyta</taxon>
        <taxon>Magnoliopsida</taxon>
        <taxon>eudicotyledons</taxon>
        <taxon>Gunneridae</taxon>
        <taxon>Pentapetalae</taxon>
        <taxon>rosids</taxon>
        <taxon>fabids</taxon>
        <taxon>Malpighiales</taxon>
        <taxon>Salicaceae</taxon>
        <taxon>Saliceae</taxon>
        <taxon>Populus</taxon>
    </lineage>
</organism>
<reference evidence="2 3" key="1">
    <citation type="journal article" date="2006" name="Science">
        <title>The genome of black cottonwood, Populus trichocarpa (Torr. &amp; Gray).</title>
        <authorList>
            <person name="Tuskan G.A."/>
            <person name="Difazio S."/>
            <person name="Jansson S."/>
            <person name="Bohlmann J."/>
            <person name="Grigoriev I."/>
            <person name="Hellsten U."/>
            <person name="Putnam N."/>
            <person name="Ralph S."/>
            <person name="Rombauts S."/>
            <person name="Salamov A."/>
            <person name="Schein J."/>
            <person name="Sterck L."/>
            <person name="Aerts A."/>
            <person name="Bhalerao R.R."/>
            <person name="Bhalerao R.P."/>
            <person name="Blaudez D."/>
            <person name="Boerjan W."/>
            <person name="Brun A."/>
            <person name="Brunner A."/>
            <person name="Busov V."/>
            <person name="Campbell M."/>
            <person name="Carlson J."/>
            <person name="Chalot M."/>
            <person name="Chapman J."/>
            <person name="Chen G.L."/>
            <person name="Cooper D."/>
            <person name="Coutinho P.M."/>
            <person name="Couturier J."/>
            <person name="Covert S."/>
            <person name="Cronk Q."/>
            <person name="Cunningham R."/>
            <person name="Davis J."/>
            <person name="Degroeve S."/>
            <person name="Dejardin A."/>
            <person name="Depamphilis C."/>
            <person name="Detter J."/>
            <person name="Dirks B."/>
            <person name="Dubchak I."/>
            <person name="Duplessis S."/>
            <person name="Ehlting J."/>
            <person name="Ellis B."/>
            <person name="Gendler K."/>
            <person name="Goodstein D."/>
            <person name="Gribskov M."/>
            <person name="Grimwood J."/>
            <person name="Groover A."/>
            <person name="Gunter L."/>
            <person name="Hamberger B."/>
            <person name="Heinze B."/>
            <person name="Helariutta Y."/>
            <person name="Henrissat B."/>
            <person name="Holligan D."/>
            <person name="Holt R."/>
            <person name="Huang W."/>
            <person name="Islam-Faridi N."/>
            <person name="Jones S."/>
            <person name="Jones-Rhoades M."/>
            <person name="Jorgensen R."/>
            <person name="Joshi C."/>
            <person name="Kangasjarvi J."/>
            <person name="Karlsson J."/>
            <person name="Kelleher C."/>
            <person name="Kirkpatrick R."/>
            <person name="Kirst M."/>
            <person name="Kohler A."/>
            <person name="Kalluri U."/>
            <person name="Larimer F."/>
            <person name="Leebens-Mack J."/>
            <person name="Leple J.C."/>
            <person name="Locascio P."/>
            <person name="Lou Y."/>
            <person name="Lucas S."/>
            <person name="Martin F."/>
            <person name="Montanini B."/>
            <person name="Napoli C."/>
            <person name="Nelson D.R."/>
            <person name="Nelson C."/>
            <person name="Nieminen K."/>
            <person name="Nilsson O."/>
            <person name="Pereda V."/>
            <person name="Peter G."/>
            <person name="Philippe R."/>
            <person name="Pilate G."/>
            <person name="Poliakov A."/>
            <person name="Razumovskaya J."/>
            <person name="Richardson P."/>
            <person name="Rinaldi C."/>
            <person name="Ritland K."/>
            <person name="Rouze P."/>
            <person name="Ryaboy D."/>
            <person name="Schmutz J."/>
            <person name="Schrader J."/>
            <person name="Segerman B."/>
            <person name="Shin H."/>
            <person name="Siddiqui A."/>
            <person name="Sterky F."/>
            <person name="Terry A."/>
            <person name="Tsai C.J."/>
            <person name="Uberbacher E."/>
            <person name="Unneberg P."/>
            <person name="Vahala J."/>
            <person name="Wall K."/>
            <person name="Wessler S."/>
            <person name="Yang G."/>
            <person name="Yin T."/>
            <person name="Douglas C."/>
            <person name="Marra M."/>
            <person name="Sandberg G."/>
            <person name="Van de Peer Y."/>
            <person name="Rokhsar D."/>
        </authorList>
    </citation>
    <scope>NUCLEOTIDE SEQUENCE [LARGE SCALE GENOMIC DNA]</scope>
    <source>
        <strain evidence="3">cv. Nisqually</strain>
    </source>
</reference>
<gene>
    <name evidence="2" type="ORF">POPTR_007G060500</name>
</gene>
<dbReference type="GO" id="GO:0005516">
    <property type="term" value="F:calmodulin binding"/>
    <property type="evidence" value="ECO:0007669"/>
    <property type="project" value="UniProtKB-KW"/>
</dbReference>